<dbReference type="EMBL" id="CP045851">
    <property type="protein sequence ID" value="QGG95864.1"/>
    <property type="molecule type" value="Genomic_DNA"/>
</dbReference>
<evidence type="ECO:0008006" key="3">
    <source>
        <dbReference type="Google" id="ProtNLM"/>
    </source>
</evidence>
<name>A0A5Q2RK54_9ACTN</name>
<evidence type="ECO:0000313" key="2">
    <source>
        <dbReference type="Proteomes" id="UP000334019"/>
    </source>
</evidence>
<reference evidence="1 2" key="1">
    <citation type="submission" date="2019-11" db="EMBL/GenBank/DDBJ databases">
        <authorList>
            <person name="He Y."/>
        </authorList>
    </citation>
    <scope>NUCLEOTIDE SEQUENCE [LARGE SCALE GENOMIC DNA]</scope>
    <source>
        <strain evidence="1 2">SCSIO 58843</strain>
    </source>
</reference>
<sequence length="126" mass="13590">MNAMAARRLVVLTAATVLVATGCPGEYGGEHEWRLTVSVPLQTYPQTVVLSDTDADKLGLDDQRVALEDTSRSANARLDTNIMIPDGSTERYCFEDDVVIEGGGTTEVLWEAGVCVSSRTNQPITD</sequence>
<dbReference type="AlphaFoldDB" id="A0A5Q2RK54"/>
<evidence type="ECO:0000313" key="1">
    <source>
        <dbReference type="EMBL" id="QGG95864.1"/>
    </source>
</evidence>
<protein>
    <recommendedName>
        <fullName evidence="3">Lipoprotein</fullName>
    </recommendedName>
</protein>
<dbReference type="PROSITE" id="PS51257">
    <property type="entry name" value="PROKAR_LIPOPROTEIN"/>
    <property type="match status" value="1"/>
</dbReference>
<organism evidence="1 2">
    <name type="scientific">Actinomarinicola tropica</name>
    <dbReference type="NCBI Taxonomy" id="2789776"/>
    <lineage>
        <taxon>Bacteria</taxon>
        <taxon>Bacillati</taxon>
        <taxon>Actinomycetota</taxon>
        <taxon>Acidimicrobiia</taxon>
        <taxon>Acidimicrobiales</taxon>
        <taxon>Iamiaceae</taxon>
        <taxon>Actinomarinicola</taxon>
    </lineage>
</organism>
<accession>A0A5Q2RK54</accession>
<keyword evidence="2" id="KW-1185">Reference proteome</keyword>
<dbReference type="RefSeq" id="WP_153759970.1">
    <property type="nucleotide sequence ID" value="NZ_CP045851.1"/>
</dbReference>
<proteinExistence type="predicted"/>
<gene>
    <name evidence="1" type="ORF">GH723_12570</name>
</gene>
<dbReference type="KEGG" id="atq:GH723_12570"/>
<dbReference type="Proteomes" id="UP000334019">
    <property type="component" value="Chromosome"/>
</dbReference>